<evidence type="ECO:0000259" key="3">
    <source>
        <dbReference type="SMART" id="SM00909"/>
    </source>
</evidence>
<reference evidence="4 5" key="1">
    <citation type="submission" date="2018-05" db="EMBL/GenBank/DDBJ databases">
        <title>Paenibacillus flagellatus sp. nov., isolated from selenium mineral soil.</title>
        <authorList>
            <person name="Dai X."/>
        </authorList>
    </citation>
    <scope>NUCLEOTIDE SEQUENCE [LARGE SCALE GENOMIC DNA]</scope>
    <source>
        <strain evidence="4 5">DXL2</strain>
    </source>
</reference>
<dbReference type="Pfam" id="PF10646">
    <property type="entry name" value="Germane"/>
    <property type="match status" value="2"/>
</dbReference>
<evidence type="ECO:0000313" key="5">
    <source>
        <dbReference type="Proteomes" id="UP000247476"/>
    </source>
</evidence>
<dbReference type="InterPro" id="IPR019606">
    <property type="entry name" value="GerMN"/>
</dbReference>
<gene>
    <name evidence="4" type="ORF">DLM86_22180</name>
</gene>
<dbReference type="SMART" id="SM00909">
    <property type="entry name" value="Germane"/>
    <property type="match status" value="2"/>
</dbReference>
<keyword evidence="5" id="KW-1185">Reference proteome</keyword>
<dbReference type="OrthoDB" id="1715058at2"/>
<proteinExistence type="predicted"/>
<accession>A0A2V5JZ31</accession>
<evidence type="ECO:0000313" key="4">
    <source>
        <dbReference type="EMBL" id="PYI52185.1"/>
    </source>
</evidence>
<evidence type="ECO:0000256" key="2">
    <source>
        <dbReference type="SAM" id="SignalP"/>
    </source>
</evidence>
<name>A0A2V5JZ31_9BACL</name>
<protein>
    <submittedName>
        <fullName evidence="4">Stage II sporulation protein</fullName>
    </submittedName>
</protein>
<dbReference type="Proteomes" id="UP000247476">
    <property type="component" value="Unassembled WGS sequence"/>
</dbReference>
<sequence length="347" mass="37257">MRLTKWTKWVAIAGVTVALTSGCSLLKSKESEQIDPPPNVTNTGAKGDDAVPGSATVQQGAQVTVYMKDKNGNVAPVTVRIPKTEAVARKTLEFMVQDGAGKDAIPAGFTGLLPKGTTVKGLDINTTTKTATVDFSKEFNAYDPADERKLLEAVTWALTGFPNVNEVRIWVEGKELKQMPQGKLPIDGALTRAMGINLERDADADFGQTTPVTLYFLAQTDSHEPYYVPVTRLIKRTDDKAKATIEQLIAGPSEKSKLSSVVAPTVELPKIESANGLITVNFSDTLLGPDKKAPGEALQAIVLSLTEMAGDAKVQIKVNDDVKITSTDNQTYSKPVSRPTNVNAIKM</sequence>
<feature type="chain" id="PRO_5039590052" evidence="2">
    <location>
        <begin position="27"/>
        <end position="347"/>
    </location>
</feature>
<comment type="caution">
    <text evidence="4">The sequence shown here is derived from an EMBL/GenBank/DDBJ whole genome shotgun (WGS) entry which is preliminary data.</text>
</comment>
<feature type="domain" description="GerMN" evidence="3">
    <location>
        <begin position="88"/>
        <end position="180"/>
    </location>
</feature>
<evidence type="ECO:0000256" key="1">
    <source>
        <dbReference type="SAM" id="MobiDB-lite"/>
    </source>
</evidence>
<organism evidence="4 5">
    <name type="scientific">Paenibacillus flagellatus</name>
    <dbReference type="NCBI Taxonomy" id="2211139"/>
    <lineage>
        <taxon>Bacteria</taxon>
        <taxon>Bacillati</taxon>
        <taxon>Bacillota</taxon>
        <taxon>Bacilli</taxon>
        <taxon>Bacillales</taxon>
        <taxon>Paenibacillaceae</taxon>
        <taxon>Paenibacillus</taxon>
    </lineage>
</organism>
<dbReference type="AlphaFoldDB" id="A0A2V5JZ31"/>
<dbReference type="EMBL" id="QJVJ01000010">
    <property type="protein sequence ID" value="PYI52185.1"/>
    <property type="molecule type" value="Genomic_DNA"/>
</dbReference>
<keyword evidence="2" id="KW-0732">Signal</keyword>
<dbReference type="RefSeq" id="WP_110842258.1">
    <property type="nucleotide sequence ID" value="NZ_QJVJ01000010.1"/>
</dbReference>
<feature type="signal peptide" evidence="2">
    <location>
        <begin position="1"/>
        <end position="26"/>
    </location>
</feature>
<dbReference type="PROSITE" id="PS51257">
    <property type="entry name" value="PROKAR_LIPOPROTEIN"/>
    <property type="match status" value="1"/>
</dbReference>
<feature type="region of interest" description="Disordered" evidence="1">
    <location>
        <begin position="29"/>
        <end position="53"/>
    </location>
</feature>
<feature type="domain" description="GerMN" evidence="3">
    <location>
        <begin position="241"/>
        <end position="328"/>
    </location>
</feature>